<feature type="region of interest" description="Disordered" evidence="8">
    <location>
        <begin position="288"/>
        <end position="321"/>
    </location>
</feature>
<gene>
    <name evidence="10" type="ORF">BCR42DRAFT_183453</name>
</gene>
<accession>A0A1X2HXP3</accession>
<dbReference type="AlphaFoldDB" id="A0A1X2HXP3"/>
<reference evidence="10 11" key="1">
    <citation type="submission" date="2016-07" db="EMBL/GenBank/DDBJ databases">
        <title>Pervasive Adenine N6-methylation of Active Genes in Fungi.</title>
        <authorList>
            <consortium name="DOE Joint Genome Institute"/>
            <person name="Mondo S.J."/>
            <person name="Dannebaum R.O."/>
            <person name="Kuo R.C."/>
            <person name="Labutti K."/>
            <person name="Haridas S."/>
            <person name="Kuo A."/>
            <person name="Salamov A."/>
            <person name="Ahrendt S.R."/>
            <person name="Lipzen A."/>
            <person name="Sullivan W."/>
            <person name="Andreopoulos W.B."/>
            <person name="Clum A."/>
            <person name="Lindquist E."/>
            <person name="Daum C."/>
            <person name="Ramamoorthy G.K."/>
            <person name="Gryganskyi A."/>
            <person name="Culley D."/>
            <person name="Magnuson J.K."/>
            <person name="James T.Y."/>
            <person name="O'Malley M.A."/>
            <person name="Stajich J.E."/>
            <person name="Spatafora J.W."/>
            <person name="Visel A."/>
            <person name="Grigoriev I.V."/>
        </authorList>
    </citation>
    <scope>NUCLEOTIDE SEQUENCE [LARGE SCALE GENOMIC DNA]</scope>
    <source>
        <strain evidence="10 11">NRRL 1336</strain>
    </source>
</reference>
<organism evidence="10 11">
    <name type="scientific">Absidia repens</name>
    <dbReference type="NCBI Taxonomy" id="90262"/>
    <lineage>
        <taxon>Eukaryota</taxon>
        <taxon>Fungi</taxon>
        <taxon>Fungi incertae sedis</taxon>
        <taxon>Mucoromycota</taxon>
        <taxon>Mucoromycotina</taxon>
        <taxon>Mucoromycetes</taxon>
        <taxon>Mucorales</taxon>
        <taxon>Cunninghamellaceae</taxon>
        <taxon>Absidia</taxon>
    </lineage>
</organism>
<dbReference type="GO" id="GO:0006338">
    <property type="term" value="P:chromatin remodeling"/>
    <property type="evidence" value="ECO:0007669"/>
    <property type="project" value="TreeGrafter"/>
</dbReference>
<dbReference type="InterPro" id="IPR001680">
    <property type="entry name" value="WD40_rpt"/>
</dbReference>
<comment type="caution">
    <text evidence="10">The sequence shown here is derived from an EMBL/GenBank/DDBJ whole genome shotgun (WGS) entry which is preliminary data.</text>
</comment>
<feature type="repeat" description="WD" evidence="7">
    <location>
        <begin position="133"/>
        <end position="174"/>
    </location>
</feature>
<dbReference type="Gene3D" id="2.130.10.10">
    <property type="entry name" value="YVTN repeat-like/Quinoprotein amine dehydrogenase"/>
    <property type="match status" value="2"/>
</dbReference>
<dbReference type="STRING" id="90262.A0A1X2HXP3"/>
<dbReference type="PROSITE" id="PS50294">
    <property type="entry name" value="WD_REPEATS_REGION"/>
    <property type="match status" value="3"/>
</dbReference>
<evidence type="ECO:0000313" key="10">
    <source>
        <dbReference type="EMBL" id="ORZ04888.1"/>
    </source>
</evidence>
<feature type="domain" description="CAF1B/HIR1 beta-propeller" evidence="9">
    <location>
        <begin position="22"/>
        <end position="210"/>
    </location>
</feature>
<dbReference type="GO" id="GO:0000417">
    <property type="term" value="C:HIR complex"/>
    <property type="evidence" value="ECO:0007669"/>
    <property type="project" value="TreeGrafter"/>
</dbReference>
<comment type="subcellular location">
    <subcellularLocation>
        <location evidence="1">Nucleus</location>
    </subcellularLocation>
</comment>
<dbReference type="PANTHER" id="PTHR13831:SF0">
    <property type="entry name" value="PROTEIN HIRA"/>
    <property type="match status" value="1"/>
</dbReference>
<sequence>MIIFKPEWISHGDRTQEGTKSKKQCIYSIDVHPDGKRLATGSLDTTVKIWNTDPIYDEKAEMDDSCHKLLCTMTLHSGAVLCVRWSKDGRYLASSSDNDNVIIIWELDREAGSGSVFGSSEVNHETWRAVKYLRGHDSDVQDLAWSNNNQYIASCGVDGFIIIWDARTFEQVHKINQHSGFVKGITWDPVGKYLASQSDDKKVKIWRTSDWQEEAEVDDPFYNAPGTTFFRRLSWSPEGSHIAAANAVNGNQCVAAMINRDHWDADISLVGHAVPIEVTSFNPKLFYAIEPDDNDDEDDEEENEETEDEDTEMENGESDTDKSLASVCALGGQDRGLSIWVTKRTRPLCVAVDVFENNVYDLAWTPDGQTLFACSQDGTVACLQLQEELQNPAPHEEVLKKLTQYGYGRKNTQLPETPSQLDLETENTLQSSALGNGSQSHVPQRMVDIMSGSRKELQINANGRSNLTVLDERNVAVTNNKAPTKQPTYDFTSSATNTITSTAEQKVTVAQNGKRRIQPIALPRPSSHIQLPEQKSTPPVAQRMNSSANGSQPPPMNLGRKGIESVVIGNKRKLVLKTRT</sequence>
<evidence type="ECO:0000256" key="7">
    <source>
        <dbReference type="PROSITE-ProRule" id="PRU00221"/>
    </source>
</evidence>
<proteinExistence type="inferred from homology"/>
<dbReference type="Pfam" id="PF00400">
    <property type="entry name" value="WD40"/>
    <property type="match status" value="1"/>
</dbReference>
<dbReference type="InterPro" id="IPR031120">
    <property type="entry name" value="HIR1-like"/>
</dbReference>
<evidence type="ECO:0000256" key="1">
    <source>
        <dbReference type="ARBA" id="ARBA00004123"/>
    </source>
</evidence>
<dbReference type="Pfam" id="PF24105">
    <property type="entry name" value="Beta-prop_CAF1B_HIR1"/>
    <property type="match status" value="1"/>
</dbReference>
<dbReference type="PANTHER" id="PTHR13831">
    <property type="entry name" value="MEMBER OF THE HIR1 FAMILY OF WD-REPEAT PROTEINS"/>
    <property type="match status" value="1"/>
</dbReference>
<keyword evidence="4" id="KW-0677">Repeat</keyword>
<evidence type="ECO:0000256" key="2">
    <source>
        <dbReference type="ARBA" id="ARBA00007306"/>
    </source>
</evidence>
<dbReference type="InterPro" id="IPR055410">
    <property type="entry name" value="Beta-prop_CAF1B_HIR1"/>
</dbReference>
<evidence type="ECO:0000259" key="9">
    <source>
        <dbReference type="Pfam" id="PF24105"/>
    </source>
</evidence>
<feature type="compositionally biased region" description="Acidic residues" evidence="8">
    <location>
        <begin position="290"/>
        <end position="318"/>
    </location>
</feature>
<dbReference type="OrthoDB" id="1741719at2759"/>
<keyword evidence="5" id="KW-0156">Chromatin regulator</keyword>
<feature type="compositionally biased region" description="Polar residues" evidence="8">
    <location>
        <begin position="527"/>
        <end position="551"/>
    </location>
</feature>
<dbReference type="Proteomes" id="UP000193560">
    <property type="component" value="Unassembled WGS sequence"/>
</dbReference>
<feature type="region of interest" description="Disordered" evidence="8">
    <location>
        <begin position="525"/>
        <end position="560"/>
    </location>
</feature>
<name>A0A1X2HXP3_9FUNG</name>
<feature type="repeat" description="WD" evidence="7">
    <location>
        <begin position="73"/>
        <end position="108"/>
    </location>
</feature>
<keyword evidence="3 7" id="KW-0853">WD repeat</keyword>
<dbReference type="PROSITE" id="PS50082">
    <property type="entry name" value="WD_REPEATS_2"/>
    <property type="match status" value="4"/>
</dbReference>
<dbReference type="EMBL" id="MCGE01000047">
    <property type="protein sequence ID" value="ORZ04888.1"/>
    <property type="molecule type" value="Genomic_DNA"/>
</dbReference>
<dbReference type="CDD" id="cd00200">
    <property type="entry name" value="WD40"/>
    <property type="match status" value="1"/>
</dbReference>
<evidence type="ECO:0000256" key="5">
    <source>
        <dbReference type="ARBA" id="ARBA00022853"/>
    </source>
</evidence>
<dbReference type="SUPFAM" id="SSF50978">
    <property type="entry name" value="WD40 repeat-like"/>
    <property type="match status" value="1"/>
</dbReference>
<keyword evidence="6" id="KW-0539">Nucleus</keyword>
<evidence type="ECO:0000256" key="4">
    <source>
        <dbReference type="ARBA" id="ARBA00022737"/>
    </source>
</evidence>
<evidence type="ECO:0000256" key="8">
    <source>
        <dbReference type="SAM" id="MobiDB-lite"/>
    </source>
</evidence>
<feature type="repeat" description="WD" evidence="7">
    <location>
        <begin position="19"/>
        <end position="51"/>
    </location>
</feature>
<dbReference type="InterPro" id="IPR036322">
    <property type="entry name" value="WD40_repeat_dom_sf"/>
</dbReference>
<dbReference type="GO" id="GO:0005634">
    <property type="term" value="C:nucleus"/>
    <property type="evidence" value="ECO:0007669"/>
    <property type="project" value="UniProtKB-SubCell"/>
</dbReference>
<evidence type="ECO:0000256" key="6">
    <source>
        <dbReference type="ARBA" id="ARBA00023242"/>
    </source>
</evidence>
<dbReference type="GO" id="GO:0031491">
    <property type="term" value="F:nucleosome binding"/>
    <property type="evidence" value="ECO:0007669"/>
    <property type="project" value="TreeGrafter"/>
</dbReference>
<dbReference type="InterPro" id="IPR019775">
    <property type="entry name" value="WD40_repeat_CS"/>
</dbReference>
<comment type="similarity">
    <text evidence="2">Belongs to the WD repeat HIR1 family.</text>
</comment>
<dbReference type="GO" id="GO:0000785">
    <property type="term" value="C:chromatin"/>
    <property type="evidence" value="ECO:0007669"/>
    <property type="project" value="TreeGrafter"/>
</dbReference>
<dbReference type="GO" id="GO:0006351">
    <property type="term" value="P:DNA-templated transcription"/>
    <property type="evidence" value="ECO:0007669"/>
    <property type="project" value="InterPro"/>
</dbReference>
<evidence type="ECO:0000256" key="3">
    <source>
        <dbReference type="ARBA" id="ARBA00022574"/>
    </source>
</evidence>
<evidence type="ECO:0000313" key="11">
    <source>
        <dbReference type="Proteomes" id="UP000193560"/>
    </source>
</evidence>
<feature type="repeat" description="WD" evidence="7">
    <location>
        <begin position="175"/>
        <end position="216"/>
    </location>
</feature>
<dbReference type="InterPro" id="IPR015943">
    <property type="entry name" value="WD40/YVTN_repeat-like_dom_sf"/>
</dbReference>
<dbReference type="PROSITE" id="PS00678">
    <property type="entry name" value="WD_REPEATS_1"/>
    <property type="match status" value="2"/>
</dbReference>
<protein>
    <submittedName>
        <fullName evidence="10">WD40-repeat-containing domain protein</fullName>
    </submittedName>
</protein>
<keyword evidence="11" id="KW-1185">Reference proteome</keyword>
<dbReference type="SMART" id="SM00320">
    <property type="entry name" value="WD40"/>
    <property type="match status" value="5"/>
</dbReference>